<dbReference type="PANTHER" id="PTHR46985:SF2">
    <property type="entry name" value="APOPTOSIS-ASSOCIATED SPECK-LIKE PROTEIN CONTAINING A CARD"/>
    <property type="match status" value="1"/>
</dbReference>
<evidence type="ECO:0000313" key="8">
    <source>
        <dbReference type="EMBL" id="KAG7330916.1"/>
    </source>
</evidence>
<keyword evidence="5" id="KW-0395">Inflammatory response</keyword>
<evidence type="ECO:0000256" key="4">
    <source>
        <dbReference type="ARBA" id="ARBA00022859"/>
    </source>
</evidence>
<dbReference type="PROSITE" id="PS50209">
    <property type="entry name" value="CARD"/>
    <property type="match status" value="1"/>
</dbReference>
<dbReference type="EMBL" id="JAHKSW010000006">
    <property type="protein sequence ID" value="KAG7330916.1"/>
    <property type="molecule type" value="Genomic_DNA"/>
</dbReference>
<dbReference type="GO" id="GO:0045087">
    <property type="term" value="P:innate immune response"/>
    <property type="evidence" value="ECO:0007669"/>
    <property type="project" value="UniProtKB-KW"/>
</dbReference>
<dbReference type="CDD" id="cd01671">
    <property type="entry name" value="CARD"/>
    <property type="match status" value="1"/>
</dbReference>
<dbReference type="OrthoDB" id="9931598at2759"/>
<dbReference type="Proteomes" id="UP000824219">
    <property type="component" value="Linkage Group LG06"/>
</dbReference>
<evidence type="ECO:0000259" key="7">
    <source>
        <dbReference type="PROSITE" id="PS50209"/>
    </source>
</evidence>
<dbReference type="InterPro" id="IPR051249">
    <property type="entry name" value="NLRP_Inflammasome"/>
</dbReference>
<comment type="caution">
    <text evidence="8">The sequence shown here is derived from an EMBL/GenBank/DDBJ whole genome shotgun (WGS) entry which is preliminary data.</text>
</comment>
<keyword evidence="4" id="KW-0391">Immunity</keyword>
<gene>
    <name evidence="8" type="ORF">KOW79_004885</name>
</gene>
<evidence type="ECO:0000256" key="1">
    <source>
        <dbReference type="ARBA" id="ARBA00004514"/>
    </source>
</evidence>
<proteinExistence type="predicted"/>
<dbReference type="InterPro" id="IPR001315">
    <property type="entry name" value="CARD"/>
</dbReference>
<dbReference type="GO" id="GO:0005829">
    <property type="term" value="C:cytosol"/>
    <property type="evidence" value="ECO:0007669"/>
    <property type="project" value="UniProtKB-SubCell"/>
</dbReference>
<evidence type="ECO:0000256" key="2">
    <source>
        <dbReference type="ARBA" id="ARBA00022490"/>
    </source>
</evidence>
<accession>A0A9D3NYL1</accession>
<organism evidence="8 9">
    <name type="scientific">Hemibagrus wyckioides</name>
    <dbReference type="NCBI Taxonomy" id="337641"/>
    <lineage>
        <taxon>Eukaryota</taxon>
        <taxon>Metazoa</taxon>
        <taxon>Chordata</taxon>
        <taxon>Craniata</taxon>
        <taxon>Vertebrata</taxon>
        <taxon>Euteleostomi</taxon>
        <taxon>Actinopterygii</taxon>
        <taxon>Neopterygii</taxon>
        <taxon>Teleostei</taxon>
        <taxon>Ostariophysi</taxon>
        <taxon>Siluriformes</taxon>
        <taxon>Bagridae</taxon>
        <taxon>Hemibagrus</taxon>
    </lineage>
</organism>
<dbReference type="PANTHER" id="PTHR46985">
    <property type="entry name" value="NACHT, LRR AND PYD DOMAINS-CONTAINING PROTEIN 1"/>
    <property type="match status" value="1"/>
</dbReference>
<keyword evidence="3" id="KW-0399">Innate immunity</keyword>
<evidence type="ECO:0000313" key="9">
    <source>
        <dbReference type="Proteomes" id="UP000824219"/>
    </source>
</evidence>
<dbReference type="GO" id="GO:0006954">
    <property type="term" value="P:inflammatory response"/>
    <property type="evidence" value="ECO:0007669"/>
    <property type="project" value="UniProtKB-KW"/>
</dbReference>
<feature type="region of interest" description="Disordered" evidence="6">
    <location>
        <begin position="95"/>
        <end position="115"/>
    </location>
</feature>
<comment type="subcellular location">
    <subcellularLocation>
        <location evidence="1">Cytoplasm</location>
        <location evidence="1">Cytosol</location>
    </subcellularLocation>
</comment>
<sequence>MDIITDNKVKLIDWLCGEDMILQHVQSRKLVTGNEYTKVKSIQDPILKITELLDIILKKKDPTCIAFLQLLKEEGVNESRPELKQWISTVNTSALADKTENSNTPQPGTSQTPDYNEFLKKNYSKLIADIKNVNRLVDDLNYLGDESAANVRAETTDYAMMRKVLDYTKSKKAAKILFDALKKHAADVMEELPMP</sequence>
<dbReference type="GO" id="GO:0042981">
    <property type="term" value="P:regulation of apoptotic process"/>
    <property type="evidence" value="ECO:0007669"/>
    <property type="project" value="InterPro"/>
</dbReference>
<evidence type="ECO:0000256" key="6">
    <source>
        <dbReference type="SAM" id="MobiDB-lite"/>
    </source>
</evidence>
<feature type="compositionally biased region" description="Polar residues" evidence="6">
    <location>
        <begin position="101"/>
        <end position="114"/>
    </location>
</feature>
<dbReference type="AlphaFoldDB" id="A0A9D3NYL1"/>
<dbReference type="InterPro" id="IPR011029">
    <property type="entry name" value="DEATH-like_dom_sf"/>
</dbReference>
<dbReference type="SUPFAM" id="SSF47986">
    <property type="entry name" value="DEATH domain"/>
    <property type="match status" value="2"/>
</dbReference>
<feature type="domain" description="CARD" evidence="7">
    <location>
        <begin position="1"/>
        <end position="73"/>
    </location>
</feature>
<name>A0A9D3NYL1_9TELE</name>
<reference evidence="8 9" key="1">
    <citation type="submission" date="2021-06" db="EMBL/GenBank/DDBJ databases">
        <title>Chromosome-level genome assembly of the red-tail catfish (Hemibagrus wyckioides).</title>
        <authorList>
            <person name="Shao F."/>
        </authorList>
    </citation>
    <scope>NUCLEOTIDE SEQUENCE [LARGE SCALE GENOMIC DNA]</scope>
    <source>
        <strain evidence="8">EC202008001</strain>
        <tissue evidence="8">Blood</tissue>
    </source>
</reference>
<keyword evidence="9" id="KW-1185">Reference proteome</keyword>
<evidence type="ECO:0000256" key="3">
    <source>
        <dbReference type="ARBA" id="ARBA00022588"/>
    </source>
</evidence>
<dbReference type="Pfam" id="PF00619">
    <property type="entry name" value="CARD"/>
    <property type="match status" value="2"/>
</dbReference>
<protein>
    <recommendedName>
        <fullName evidence="7">CARD domain-containing protein</fullName>
    </recommendedName>
</protein>
<keyword evidence="2" id="KW-0963">Cytoplasm</keyword>
<dbReference type="Gene3D" id="1.10.533.10">
    <property type="entry name" value="Death Domain, Fas"/>
    <property type="match status" value="2"/>
</dbReference>
<evidence type="ECO:0000256" key="5">
    <source>
        <dbReference type="ARBA" id="ARBA00023198"/>
    </source>
</evidence>